<evidence type="ECO:0000259" key="6">
    <source>
        <dbReference type="Pfam" id="PF01509"/>
    </source>
</evidence>
<dbReference type="Gene3D" id="3.30.2350.10">
    <property type="entry name" value="Pseudouridine synthase"/>
    <property type="match status" value="1"/>
</dbReference>
<gene>
    <name evidence="5" type="primary">truB</name>
    <name evidence="9" type="ORF">SAMN02745130_00619</name>
</gene>
<dbReference type="PANTHER" id="PTHR13767">
    <property type="entry name" value="TRNA-PSEUDOURIDINE SYNTHASE"/>
    <property type="match status" value="1"/>
</dbReference>
<dbReference type="CDD" id="cd02573">
    <property type="entry name" value="PseudoU_synth_EcTruB"/>
    <property type="match status" value="1"/>
</dbReference>
<dbReference type="EMBL" id="FUYB01000002">
    <property type="protein sequence ID" value="SKA69905.1"/>
    <property type="molecule type" value="Genomic_DNA"/>
</dbReference>
<protein>
    <recommendedName>
        <fullName evidence="5">tRNA pseudouridine synthase B</fullName>
        <ecNumber evidence="5">5.4.99.25</ecNumber>
    </recommendedName>
    <alternativeName>
        <fullName evidence="5">tRNA pseudouridine(55) synthase</fullName>
        <shortName evidence="5">Psi55 synthase</shortName>
    </alternativeName>
    <alternativeName>
        <fullName evidence="5">tRNA pseudouridylate synthase</fullName>
    </alternativeName>
    <alternativeName>
        <fullName evidence="5">tRNA-uridine isomerase</fullName>
    </alternativeName>
</protein>
<dbReference type="STRING" id="92487.SAMN02745130_00619"/>
<dbReference type="InterPro" id="IPR015240">
    <property type="entry name" value="tRNA_sdUridine_synth_fam1_C"/>
</dbReference>
<dbReference type="HAMAP" id="MF_01080">
    <property type="entry name" value="TruB_bact"/>
    <property type="match status" value="1"/>
</dbReference>
<dbReference type="GO" id="GO:0031119">
    <property type="term" value="P:tRNA pseudouridine synthesis"/>
    <property type="evidence" value="ECO:0007669"/>
    <property type="project" value="UniProtKB-UniRule"/>
</dbReference>
<dbReference type="GO" id="GO:0160148">
    <property type="term" value="F:tRNA pseudouridine(55) synthase activity"/>
    <property type="evidence" value="ECO:0007669"/>
    <property type="project" value="UniProtKB-EC"/>
</dbReference>
<evidence type="ECO:0000256" key="4">
    <source>
        <dbReference type="ARBA" id="ARBA00023235"/>
    </source>
</evidence>
<dbReference type="InterPro" id="IPR036974">
    <property type="entry name" value="PUA_sf"/>
</dbReference>
<name>A0A1T4VYL1_9GAMM</name>
<dbReference type="InterPro" id="IPR020103">
    <property type="entry name" value="PsdUridine_synth_cat_dom_sf"/>
</dbReference>
<organism evidence="9 10">
    <name type="scientific">Thiothrix eikelboomii</name>
    <dbReference type="NCBI Taxonomy" id="92487"/>
    <lineage>
        <taxon>Bacteria</taxon>
        <taxon>Pseudomonadati</taxon>
        <taxon>Pseudomonadota</taxon>
        <taxon>Gammaproteobacteria</taxon>
        <taxon>Thiotrichales</taxon>
        <taxon>Thiotrichaceae</taxon>
        <taxon>Thiothrix</taxon>
    </lineage>
</organism>
<evidence type="ECO:0000313" key="9">
    <source>
        <dbReference type="EMBL" id="SKA69905.1"/>
    </source>
</evidence>
<feature type="domain" description="tRNA pseudouridylate synthase B C-terminal" evidence="8">
    <location>
        <begin position="180"/>
        <end position="240"/>
    </location>
</feature>
<evidence type="ECO:0000259" key="8">
    <source>
        <dbReference type="Pfam" id="PF16198"/>
    </source>
</evidence>
<reference evidence="9 10" key="1">
    <citation type="submission" date="2017-02" db="EMBL/GenBank/DDBJ databases">
        <authorList>
            <person name="Peterson S.W."/>
        </authorList>
    </citation>
    <scope>NUCLEOTIDE SEQUENCE [LARGE SCALE GENOMIC DNA]</scope>
    <source>
        <strain evidence="9 10">ATCC 49788</strain>
    </source>
</reference>
<dbReference type="OrthoDB" id="9802309at2"/>
<evidence type="ECO:0000259" key="7">
    <source>
        <dbReference type="Pfam" id="PF09157"/>
    </source>
</evidence>
<keyword evidence="4 5" id="KW-0413">Isomerase</keyword>
<keyword evidence="3 5" id="KW-0819">tRNA processing</keyword>
<evidence type="ECO:0000256" key="3">
    <source>
        <dbReference type="ARBA" id="ARBA00022694"/>
    </source>
</evidence>
<comment type="similarity">
    <text evidence="2 5">Belongs to the pseudouridine synthase TruB family. Type 1 subfamily.</text>
</comment>
<proteinExistence type="inferred from homology"/>
<comment type="function">
    <text evidence="5">Responsible for synthesis of pseudouridine from uracil-55 in the psi GC loop of transfer RNAs.</text>
</comment>
<dbReference type="InterPro" id="IPR002501">
    <property type="entry name" value="PsdUridine_synth_N"/>
</dbReference>
<dbReference type="CDD" id="cd21152">
    <property type="entry name" value="PUA_TruB_bacterial"/>
    <property type="match status" value="1"/>
</dbReference>
<dbReference type="SUPFAM" id="SSF55120">
    <property type="entry name" value="Pseudouridine synthase"/>
    <property type="match status" value="1"/>
</dbReference>
<feature type="domain" description="Pseudouridine synthase II N-terminal" evidence="6">
    <location>
        <begin position="33"/>
        <end position="179"/>
    </location>
</feature>
<dbReference type="Pfam" id="PF16198">
    <property type="entry name" value="TruB_C_2"/>
    <property type="match status" value="1"/>
</dbReference>
<sequence>MAKRNFRKLDGILLLDKPFGLSSNKALQEARFLFAAEKAGHTGSLDPLASGMLPICFGEATKVSGFLLDADKHYLTTARFGYTSSTGDDEGEKRLIHADPQLTAETIEAALAQFRGEIQQVPPMYSALKKDGQPLYKLARQGLEIERPARTVQIHELTLQACTADSASLVVHCSKGTYIRSLVEDLGKVLGVGAYVTMLRRTWVAPFMAEPMYRLADLHNLAQQGSPALDQLLLPLDHALTHFPALNLTAAQAQLIQQGQKLRLELKAGLYRLYKQTATHLLFIGLGELNDQQLKAKRLLAY</sequence>
<accession>A0A1T4VYL1</accession>
<dbReference type="Proteomes" id="UP000190460">
    <property type="component" value="Unassembled WGS sequence"/>
</dbReference>
<evidence type="ECO:0000313" key="10">
    <source>
        <dbReference type="Proteomes" id="UP000190460"/>
    </source>
</evidence>
<dbReference type="InterPro" id="IPR014780">
    <property type="entry name" value="tRNA_psdUridine_synth_TruB"/>
</dbReference>
<dbReference type="NCBIfam" id="TIGR00431">
    <property type="entry name" value="TruB"/>
    <property type="match status" value="1"/>
</dbReference>
<dbReference type="Gene3D" id="2.30.130.10">
    <property type="entry name" value="PUA domain"/>
    <property type="match status" value="1"/>
</dbReference>
<dbReference type="Pfam" id="PF01509">
    <property type="entry name" value="TruB_N"/>
    <property type="match status" value="1"/>
</dbReference>
<dbReference type="GO" id="GO:0003723">
    <property type="term" value="F:RNA binding"/>
    <property type="evidence" value="ECO:0007669"/>
    <property type="project" value="InterPro"/>
</dbReference>
<evidence type="ECO:0000256" key="1">
    <source>
        <dbReference type="ARBA" id="ARBA00000385"/>
    </source>
</evidence>
<feature type="active site" description="Nucleophile" evidence="5">
    <location>
        <position position="46"/>
    </location>
</feature>
<keyword evidence="10" id="KW-1185">Reference proteome</keyword>
<dbReference type="Pfam" id="PF09157">
    <property type="entry name" value="TruB-C_2"/>
    <property type="match status" value="1"/>
</dbReference>
<dbReference type="InterPro" id="IPR032819">
    <property type="entry name" value="TruB_C"/>
</dbReference>
<evidence type="ECO:0000256" key="2">
    <source>
        <dbReference type="ARBA" id="ARBA00005642"/>
    </source>
</evidence>
<evidence type="ECO:0000256" key="5">
    <source>
        <dbReference type="HAMAP-Rule" id="MF_01080"/>
    </source>
</evidence>
<dbReference type="EC" id="5.4.99.25" evidence="5"/>
<dbReference type="GO" id="GO:1990481">
    <property type="term" value="P:mRNA pseudouridine synthesis"/>
    <property type="evidence" value="ECO:0007669"/>
    <property type="project" value="TreeGrafter"/>
</dbReference>
<comment type="catalytic activity">
    <reaction evidence="1 5">
        <text>uridine(55) in tRNA = pseudouridine(55) in tRNA</text>
        <dbReference type="Rhea" id="RHEA:42532"/>
        <dbReference type="Rhea" id="RHEA-COMP:10101"/>
        <dbReference type="Rhea" id="RHEA-COMP:10102"/>
        <dbReference type="ChEBI" id="CHEBI:65314"/>
        <dbReference type="ChEBI" id="CHEBI:65315"/>
        <dbReference type="EC" id="5.4.99.25"/>
    </reaction>
</comment>
<feature type="domain" description="tRNA pseudouridine synthase II TruB subfamily 1 C-terminal" evidence="7">
    <location>
        <begin position="244"/>
        <end position="300"/>
    </location>
</feature>
<dbReference type="AlphaFoldDB" id="A0A1T4VYL1"/>
<dbReference type="PANTHER" id="PTHR13767:SF2">
    <property type="entry name" value="PSEUDOURIDYLATE SYNTHASE TRUB1"/>
    <property type="match status" value="1"/>
</dbReference>